<proteinExistence type="inferred from homology"/>
<keyword evidence="5" id="KW-1185">Reference proteome</keyword>
<dbReference type="Gene3D" id="3.40.50.1820">
    <property type="entry name" value="alpha/beta hydrolase"/>
    <property type="match status" value="1"/>
</dbReference>
<comment type="similarity">
    <text evidence="1">Belongs to the putative lipase ROG1 family.</text>
</comment>
<dbReference type="InterPro" id="IPR007751">
    <property type="entry name" value="DUF676_lipase-like"/>
</dbReference>
<sequence>MHLVVLHHGLWGNISHVESVIPHLKEQHPDLLFLNIDTNQGNLTYDGMDVCGDRVVQDIHKFMETNPVEKISFIGYSLGGLILRYAVGRLYNEGFFKIVTPMNFVTLASPNLGTSRKQSVLNSIFNSIQTNVLVRVGYQFNLQDNYIDGKPLLVIMSDPEYDFYKGLALFKRRSCFANILGDRSVRYCTASITSTNPYNRFEPRIIDPEYPQIVCPDETKPKQPVPWTVSDIAPTALKLVAVPVLLSIWLPVATIGLGFNATRAKVRQNSLAIENSWVRASREDIDDISKENLDQSSKENLQATHIEEINDSDLEDPNKLLSTEAPAIQVEESIDEVDLKQKTVRELMIHNLNQLEWEKVDIYNDKAFNAHAAIVLRKPFNSDEYRYPLVYLANKVFHH</sequence>
<name>A0AAD5Y2I1_9FUNG</name>
<dbReference type="PANTHER" id="PTHR12482:SF62">
    <property type="entry name" value="LIPASE ROG1-RELATED"/>
    <property type="match status" value="1"/>
</dbReference>
<dbReference type="InterPro" id="IPR029058">
    <property type="entry name" value="AB_hydrolase_fold"/>
</dbReference>
<evidence type="ECO:0000256" key="1">
    <source>
        <dbReference type="ARBA" id="ARBA00007920"/>
    </source>
</evidence>
<gene>
    <name evidence="4" type="ORF">HK103_006609</name>
</gene>
<dbReference type="InterPro" id="IPR044294">
    <property type="entry name" value="Lipase-like"/>
</dbReference>
<evidence type="ECO:0000313" key="4">
    <source>
        <dbReference type="EMBL" id="KAJ3255146.1"/>
    </source>
</evidence>
<dbReference type="Proteomes" id="UP001210925">
    <property type="component" value="Unassembled WGS sequence"/>
</dbReference>
<dbReference type="AlphaFoldDB" id="A0AAD5Y2I1"/>
<dbReference type="PANTHER" id="PTHR12482">
    <property type="entry name" value="LIPASE ROG1-RELATED-RELATED"/>
    <property type="match status" value="1"/>
</dbReference>
<keyword evidence="2" id="KW-0472">Membrane</keyword>
<evidence type="ECO:0000313" key="5">
    <source>
        <dbReference type="Proteomes" id="UP001210925"/>
    </source>
</evidence>
<keyword evidence="2" id="KW-0812">Transmembrane</keyword>
<feature type="domain" description="DUF676" evidence="3">
    <location>
        <begin position="1"/>
        <end position="189"/>
    </location>
</feature>
<organism evidence="4 5">
    <name type="scientific">Boothiomyces macroporosus</name>
    <dbReference type="NCBI Taxonomy" id="261099"/>
    <lineage>
        <taxon>Eukaryota</taxon>
        <taxon>Fungi</taxon>
        <taxon>Fungi incertae sedis</taxon>
        <taxon>Chytridiomycota</taxon>
        <taxon>Chytridiomycota incertae sedis</taxon>
        <taxon>Chytridiomycetes</taxon>
        <taxon>Rhizophydiales</taxon>
        <taxon>Terramycetaceae</taxon>
        <taxon>Boothiomyces</taxon>
    </lineage>
</organism>
<dbReference type="SUPFAM" id="SSF53474">
    <property type="entry name" value="alpha/beta-Hydrolases"/>
    <property type="match status" value="1"/>
</dbReference>
<reference evidence="4" key="1">
    <citation type="submission" date="2020-05" db="EMBL/GenBank/DDBJ databases">
        <title>Phylogenomic resolution of chytrid fungi.</title>
        <authorList>
            <person name="Stajich J.E."/>
            <person name="Amses K."/>
            <person name="Simmons R."/>
            <person name="Seto K."/>
            <person name="Myers J."/>
            <person name="Bonds A."/>
            <person name="Quandt C.A."/>
            <person name="Barry K."/>
            <person name="Liu P."/>
            <person name="Grigoriev I."/>
            <person name="Longcore J.E."/>
            <person name="James T.Y."/>
        </authorList>
    </citation>
    <scope>NUCLEOTIDE SEQUENCE</scope>
    <source>
        <strain evidence="4">PLAUS21</strain>
    </source>
</reference>
<dbReference type="EMBL" id="JADGKB010000071">
    <property type="protein sequence ID" value="KAJ3255146.1"/>
    <property type="molecule type" value="Genomic_DNA"/>
</dbReference>
<comment type="caution">
    <text evidence="4">The sequence shown here is derived from an EMBL/GenBank/DDBJ whole genome shotgun (WGS) entry which is preliminary data.</text>
</comment>
<accession>A0AAD5Y2I1</accession>
<evidence type="ECO:0000256" key="2">
    <source>
        <dbReference type="SAM" id="Phobius"/>
    </source>
</evidence>
<evidence type="ECO:0000259" key="3">
    <source>
        <dbReference type="Pfam" id="PF05057"/>
    </source>
</evidence>
<dbReference type="Pfam" id="PF05057">
    <property type="entry name" value="DUF676"/>
    <property type="match status" value="1"/>
</dbReference>
<keyword evidence="2" id="KW-1133">Transmembrane helix</keyword>
<feature type="transmembrane region" description="Helical" evidence="2">
    <location>
        <begin position="239"/>
        <end position="259"/>
    </location>
</feature>
<protein>
    <recommendedName>
        <fullName evidence="3">DUF676 domain-containing protein</fullName>
    </recommendedName>
</protein>